<dbReference type="Gene3D" id="3.30.70.20">
    <property type="match status" value="1"/>
</dbReference>
<evidence type="ECO:0000313" key="2">
    <source>
        <dbReference type="EMBL" id="GAF90276.1"/>
    </source>
</evidence>
<proteinExistence type="predicted"/>
<feature type="domain" description="4Fe-4S ferredoxin-type" evidence="1">
    <location>
        <begin position="4"/>
        <end position="33"/>
    </location>
</feature>
<dbReference type="EMBL" id="BARS01015422">
    <property type="protein sequence ID" value="GAF90276.1"/>
    <property type="molecule type" value="Genomic_DNA"/>
</dbReference>
<dbReference type="PROSITE" id="PS00198">
    <property type="entry name" value="4FE4S_FER_1"/>
    <property type="match status" value="1"/>
</dbReference>
<dbReference type="InterPro" id="IPR017900">
    <property type="entry name" value="4Fe4S_Fe_S_CS"/>
</dbReference>
<organism evidence="2">
    <name type="scientific">marine sediment metagenome</name>
    <dbReference type="NCBI Taxonomy" id="412755"/>
    <lineage>
        <taxon>unclassified sequences</taxon>
        <taxon>metagenomes</taxon>
        <taxon>ecological metagenomes</taxon>
    </lineage>
</organism>
<dbReference type="Pfam" id="PF00037">
    <property type="entry name" value="Fer4"/>
    <property type="match status" value="1"/>
</dbReference>
<dbReference type="InterPro" id="IPR017896">
    <property type="entry name" value="4Fe4S_Fe-S-bd"/>
</dbReference>
<dbReference type="AlphaFoldDB" id="X0TSV4"/>
<comment type="caution">
    <text evidence="2">The sequence shown here is derived from an EMBL/GenBank/DDBJ whole genome shotgun (WGS) entry which is preliminary data.</text>
</comment>
<feature type="domain" description="4Fe-4S ferredoxin-type" evidence="1">
    <location>
        <begin position="41"/>
        <end position="71"/>
    </location>
</feature>
<evidence type="ECO:0000259" key="1">
    <source>
        <dbReference type="PROSITE" id="PS51379"/>
    </source>
</evidence>
<dbReference type="PROSITE" id="PS51379">
    <property type="entry name" value="4FE4S_FER_2"/>
    <property type="match status" value="2"/>
</dbReference>
<reference evidence="2" key="1">
    <citation type="journal article" date="2014" name="Front. Microbiol.">
        <title>High frequency of phylogenetically diverse reductive dehalogenase-homologous genes in deep subseafloor sedimentary metagenomes.</title>
        <authorList>
            <person name="Kawai M."/>
            <person name="Futagami T."/>
            <person name="Toyoda A."/>
            <person name="Takaki Y."/>
            <person name="Nishi S."/>
            <person name="Hori S."/>
            <person name="Arai W."/>
            <person name="Tsubouchi T."/>
            <person name="Morono Y."/>
            <person name="Uchiyama I."/>
            <person name="Ito T."/>
            <person name="Fujiyama A."/>
            <person name="Inagaki F."/>
            <person name="Takami H."/>
        </authorList>
    </citation>
    <scope>NUCLEOTIDE SEQUENCE</scope>
    <source>
        <strain evidence="2">Expedition CK06-06</strain>
    </source>
</reference>
<protein>
    <recommendedName>
        <fullName evidence="1">4Fe-4S ferredoxin-type domain-containing protein</fullName>
    </recommendedName>
</protein>
<name>X0TSV4_9ZZZZ</name>
<dbReference type="PANTHER" id="PTHR43122">
    <property type="entry name" value="FERREDOXIN SUBUNIT OF PYRUVATE:FLAVODOXIN OXIDOREDUCTASE-RELATED"/>
    <property type="match status" value="1"/>
</dbReference>
<dbReference type="SUPFAM" id="SSF54862">
    <property type="entry name" value="4Fe-4S ferredoxins"/>
    <property type="match status" value="1"/>
</dbReference>
<gene>
    <name evidence="2" type="ORF">S01H1_25520</name>
</gene>
<dbReference type="PANTHER" id="PTHR43122:SF1">
    <property type="entry name" value="IRON-SULFUR-BINDING PROTEIN"/>
    <property type="match status" value="1"/>
</dbReference>
<accession>X0TSV4</accession>
<sequence>MAKGEIVIDEAICKGCNYCAEFCARGCIEVPGDKFTPRGYLLPSFAHPEKCNACGICAWMCPRFAIEVYKFVEARP</sequence>